<protein>
    <submittedName>
        <fullName evidence="7">Phenylpropionate dioxygenase family ring-hydroxylating dioxygenase, large terminal subunit</fullName>
    </submittedName>
</protein>
<dbReference type="GO" id="GO:0051213">
    <property type="term" value="F:dioxygenase activity"/>
    <property type="evidence" value="ECO:0007669"/>
    <property type="project" value="UniProtKB-KW"/>
</dbReference>
<keyword evidence="1" id="KW-0001">2Fe-2S</keyword>
<dbReference type="PROSITE" id="PS51296">
    <property type="entry name" value="RIESKE"/>
    <property type="match status" value="1"/>
</dbReference>
<keyword evidence="8" id="KW-1185">Reference proteome</keyword>
<dbReference type="RefSeq" id="WP_008191526.1">
    <property type="nucleotide sequence ID" value="NZ_GL890973.1"/>
</dbReference>
<dbReference type="SUPFAM" id="SSF55961">
    <property type="entry name" value="Bet v1-like"/>
    <property type="match status" value="1"/>
</dbReference>
<keyword evidence="3" id="KW-0809">Transit peptide</keyword>
<feature type="domain" description="Rieske" evidence="6">
    <location>
        <begin position="32"/>
        <end position="137"/>
    </location>
</feature>
<dbReference type="GO" id="GO:0005737">
    <property type="term" value="C:cytoplasm"/>
    <property type="evidence" value="ECO:0007669"/>
    <property type="project" value="TreeGrafter"/>
</dbReference>
<dbReference type="eggNOG" id="COG4638">
    <property type="taxonomic scope" value="Bacteria"/>
</dbReference>
<dbReference type="InterPro" id="IPR017941">
    <property type="entry name" value="Rieske_2Fe-2S"/>
</dbReference>
<dbReference type="Gene3D" id="3.90.380.10">
    <property type="entry name" value="Naphthalene 1,2-dioxygenase Alpha Subunit, Chain A, domain 1"/>
    <property type="match status" value="1"/>
</dbReference>
<evidence type="ECO:0000256" key="3">
    <source>
        <dbReference type="ARBA" id="ARBA00022946"/>
    </source>
</evidence>
<organism evidence="7 8">
    <name type="scientific">Moorena producens 3L</name>
    <dbReference type="NCBI Taxonomy" id="489825"/>
    <lineage>
        <taxon>Bacteria</taxon>
        <taxon>Bacillati</taxon>
        <taxon>Cyanobacteriota</taxon>
        <taxon>Cyanophyceae</taxon>
        <taxon>Coleofasciculales</taxon>
        <taxon>Coleofasciculaceae</taxon>
        <taxon>Moorena</taxon>
    </lineage>
</organism>
<dbReference type="InterPro" id="IPR013626">
    <property type="entry name" value="PaO"/>
</dbReference>
<dbReference type="GO" id="GO:0051537">
    <property type="term" value="F:2 iron, 2 sulfur cluster binding"/>
    <property type="evidence" value="ECO:0007669"/>
    <property type="project" value="UniProtKB-KW"/>
</dbReference>
<dbReference type="Pfam" id="PF00355">
    <property type="entry name" value="Rieske"/>
    <property type="match status" value="1"/>
</dbReference>
<keyword evidence="7" id="KW-0223">Dioxygenase</keyword>
<evidence type="ECO:0000256" key="4">
    <source>
        <dbReference type="ARBA" id="ARBA00023004"/>
    </source>
</evidence>
<dbReference type="InterPro" id="IPR036922">
    <property type="entry name" value="Rieske_2Fe-2S_sf"/>
</dbReference>
<dbReference type="PANTHER" id="PTHR21266">
    <property type="entry name" value="IRON-SULFUR DOMAIN CONTAINING PROTEIN"/>
    <property type="match status" value="1"/>
</dbReference>
<evidence type="ECO:0000313" key="8">
    <source>
        <dbReference type="Proteomes" id="UP000003959"/>
    </source>
</evidence>
<dbReference type="Pfam" id="PF08417">
    <property type="entry name" value="PaO"/>
    <property type="match status" value="1"/>
</dbReference>
<evidence type="ECO:0000256" key="1">
    <source>
        <dbReference type="ARBA" id="ARBA00022714"/>
    </source>
</evidence>
<dbReference type="PANTHER" id="PTHR21266:SF29">
    <property type="entry name" value="PROTEIN TIC 55, CHLOROPLASTIC"/>
    <property type="match status" value="1"/>
</dbReference>
<name>F4Y3R0_9CYAN</name>
<dbReference type="InterPro" id="IPR050584">
    <property type="entry name" value="Cholesterol_7-desaturase"/>
</dbReference>
<keyword evidence="2" id="KW-0479">Metal-binding</keyword>
<evidence type="ECO:0000256" key="2">
    <source>
        <dbReference type="ARBA" id="ARBA00022723"/>
    </source>
</evidence>
<dbReference type="GO" id="GO:0016705">
    <property type="term" value="F:oxidoreductase activity, acting on paired donors, with incorporation or reduction of molecular oxygen"/>
    <property type="evidence" value="ECO:0007669"/>
    <property type="project" value="UniProtKB-ARBA"/>
</dbReference>
<dbReference type="OrthoDB" id="477744at2"/>
<evidence type="ECO:0000313" key="7">
    <source>
        <dbReference type="EMBL" id="EGJ28736.1"/>
    </source>
</evidence>
<dbReference type="Gene3D" id="2.102.10.10">
    <property type="entry name" value="Rieske [2Fe-2S] iron-sulphur domain"/>
    <property type="match status" value="1"/>
</dbReference>
<sequence length="452" mass="51374">MRVDTKTPEAVQKTGTAPIAETQQEFNWQQCWYPVTFVQDLPTDRPYSFSLYDEPLVLFRNQDGKLACLTNRCPHRAAKLSEGQIIDGKIECLYHGWQFGRDGQCLHIPQLPEDAKIPAKACVQSFTVVERQGIVWVWMGKPEAADQEGIPTVADLDNPTVASSDYMIDLPYDQTYFIENALDPSHLYISHEGTLSSRKYAQPLEMEVLESSTFGIRGRYRKTRQKNSPWVNLDFVAPNLVTYRSSSGEKSVRIGGAALYSLPLGKGKCRIIIRNYNNHSTWKLKLQPRWMEHWYRDKFLEEDLPLVVGQQAEVERLGTSLNSLYLQLKTSDMLLIEYRKWLDKFGTSLPFYQGYSTRKLSQKEREDNQQPAPLDRLRRHTQICGSCNRAYQVTNRLKTTFVGVAIALAALAIVTDGSGTELIASLGSGSAVVIATVAHQVKTHFERSYTRH</sequence>
<dbReference type="SUPFAM" id="SSF50022">
    <property type="entry name" value="ISP domain"/>
    <property type="match status" value="1"/>
</dbReference>
<proteinExistence type="predicted"/>
<accession>F4Y3R0</accession>
<dbReference type="HOGENOM" id="CLU_003927_0_0_3"/>
<gene>
    <name evidence="7" type="ORF">LYNGBM3L_72920</name>
</gene>
<dbReference type="GO" id="GO:0010277">
    <property type="term" value="F:chlorophyllide a oxygenase activity"/>
    <property type="evidence" value="ECO:0007669"/>
    <property type="project" value="InterPro"/>
</dbReference>
<reference evidence="8" key="1">
    <citation type="journal article" date="2011" name="Proc. Natl. Acad. Sci. U.S.A.">
        <title>Genomic insights into the physiology and ecology of the marine filamentous cyanobacterium Lyngbya majuscula.</title>
        <authorList>
            <person name="Jones A.C."/>
            <person name="Monroe E.A."/>
            <person name="Podell S."/>
            <person name="Hess W.R."/>
            <person name="Klages S."/>
            <person name="Esquenazi E."/>
            <person name="Niessen S."/>
            <person name="Hoover H."/>
            <person name="Rothmann M."/>
            <person name="Lasken R.S."/>
            <person name="Yates J.R.III."/>
            <person name="Reinhardt R."/>
            <person name="Kube M."/>
            <person name="Burkart M.D."/>
            <person name="Allen E.E."/>
            <person name="Dorrestein P.C."/>
            <person name="Gerwick W.H."/>
            <person name="Gerwick L."/>
        </authorList>
    </citation>
    <scope>NUCLEOTIDE SEQUENCE [LARGE SCALE GENOMIC DNA]</scope>
    <source>
        <strain evidence="8">3L</strain>
    </source>
</reference>
<keyword evidence="5" id="KW-0411">Iron-sulfur</keyword>
<evidence type="ECO:0000256" key="5">
    <source>
        <dbReference type="ARBA" id="ARBA00023014"/>
    </source>
</evidence>
<keyword evidence="7" id="KW-0560">Oxidoreductase</keyword>
<dbReference type="AlphaFoldDB" id="F4Y3R0"/>
<dbReference type="Proteomes" id="UP000003959">
    <property type="component" value="Unassembled WGS sequence"/>
</dbReference>
<dbReference type="GO" id="GO:0046872">
    <property type="term" value="F:metal ion binding"/>
    <property type="evidence" value="ECO:0007669"/>
    <property type="project" value="UniProtKB-KW"/>
</dbReference>
<evidence type="ECO:0000259" key="6">
    <source>
        <dbReference type="PROSITE" id="PS51296"/>
    </source>
</evidence>
<keyword evidence="4" id="KW-0408">Iron</keyword>
<dbReference type="EMBL" id="GL890973">
    <property type="protein sequence ID" value="EGJ28736.1"/>
    <property type="molecule type" value="Genomic_DNA"/>
</dbReference>